<dbReference type="InterPro" id="IPR003462">
    <property type="entry name" value="ODC_Mu_crystall"/>
</dbReference>
<dbReference type="Pfam" id="PF02423">
    <property type="entry name" value="OCD_Mu_crystall"/>
    <property type="match status" value="1"/>
</dbReference>
<dbReference type="PANTHER" id="PTHR13812:SF19">
    <property type="entry name" value="KETIMINE REDUCTASE MU-CRYSTALLIN"/>
    <property type="match status" value="1"/>
</dbReference>
<dbReference type="InterPro" id="IPR036291">
    <property type="entry name" value="NAD(P)-bd_dom_sf"/>
</dbReference>
<accession>A0ABW4RUE9</accession>
<organism evidence="1 2">
    <name type="scientific">Luteococcus peritonei</name>
    <dbReference type="NCBI Taxonomy" id="88874"/>
    <lineage>
        <taxon>Bacteria</taxon>
        <taxon>Bacillati</taxon>
        <taxon>Actinomycetota</taxon>
        <taxon>Actinomycetes</taxon>
        <taxon>Propionibacteriales</taxon>
        <taxon>Propionibacteriaceae</taxon>
        <taxon>Luteococcus</taxon>
    </lineage>
</organism>
<proteinExistence type="predicted"/>
<dbReference type="Gene3D" id="3.30.1780.10">
    <property type="entry name" value="ornithine cyclodeaminase, domain 1"/>
    <property type="match status" value="1"/>
</dbReference>
<evidence type="ECO:0000313" key="2">
    <source>
        <dbReference type="Proteomes" id="UP001597326"/>
    </source>
</evidence>
<dbReference type="Proteomes" id="UP001597326">
    <property type="component" value="Unassembled WGS sequence"/>
</dbReference>
<name>A0ABW4RUE9_9ACTN</name>
<gene>
    <name evidence="1" type="ORF">ACFSCS_06300</name>
</gene>
<keyword evidence="2" id="KW-1185">Reference proteome</keyword>
<evidence type="ECO:0008006" key="3">
    <source>
        <dbReference type="Google" id="ProtNLM"/>
    </source>
</evidence>
<dbReference type="PANTHER" id="PTHR13812">
    <property type="entry name" value="KETIMINE REDUCTASE MU-CRYSTALLIN"/>
    <property type="match status" value="1"/>
</dbReference>
<dbReference type="Gene3D" id="3.40.50.720">
    <property type="entry name" value="NAD(P)-binding Rossmann-like Domain"/>
    <property type="match status" value="1"/>
</dbReference>
<comment type="caution">
    <text evidence="1">The sequence shown here is derived from an EMBL/GenBank/DDBJ whole genome shotgun (WGS) entry which is preliminary data.</text>
</comment>
<dbReference type="RefSeq" id="WP_343873428.1">
    <property type="nucleotide sequence ID" value="NZ_BAAAIX010000016.1"/>
</dbReference>
<reference evidence="2" key="1">
    <citation type="journal article" date="2019" name="Int. J. Syst. Evol. Microbiol.">
        <title>The Global Catalogue of Microorganisms (GCM) 10K type strain sequencing project: providing services to taxonomists for standard genome sequencing and annotation.</title>
        <authorList>
            <consortium name="The Broad Institute Genomics Platform"/>
            <consortium name="The Broad Institute Genome Sequencing Center for Infectious Disease"/>
            <person name="Wu L."/>
            <person name="Ma J."/>
        </authorList>
    </citation>
    <scope>NUCLEOTIDE SEQUENCE [LARGE SCALE GENOMIC DNA]</scope>
    <source>
        <strain evidence="2">CAIM 431</strain>
    </source>
</reference>
<evidence type="ECO:0000313" key="1">
    <source>
        <dbReference type="EMBL" id="MFD1889802.1"/>
    </source>
</evidence>
<dbReference type="InterPro" id="IPR023401">
    <property type="entry name" value="ODC_N"/>
</dbReference>
<dbReference type="EMBL" id="JBHUFZ010000015">
    <property type="protein sequence ID" value="MFD1889802.1"/>
    <property type="molecule type" value="Genomic_DNA"/>
</dbReference>
<sequence>MSRYLSTAQVDHLLPDPLTAIALAGEALVARSDGAAQVPPKPGLALGGEAFANAMPAAWLDRDLAGCKWVTLVPDNPSRGLPTAQGVMVLADATTGSTRAVMQAAPLTAQRTAAVTGACLQALADVSRPVAFLGTGAQARSHLPIFEAIGVREVRLFGRREEPLAELQEWVAQALPGLRLETTTDKRSAVSGAGAVVSGLTIGLHGAELEPDRLVEDVLLLPLDYASSVGAELARTTTMAADDIEQFRAVAPVKLAPDYPLAERWTGELLQQGRPGGRVLCQNLGIGITDLVFAAHVAEQAERSGLGVELPA</sequence>
<dbReference type="SUPFAM" id="SSF51735">
    <property type="entry name" value="NAD(P)-binding Rossmann-fold domains"/>
    <property type="match status" value="1"/>
</dbReference>
<protein>
    <recommendedName>
        <fullName evidence="3">Ornithine cyclodeaminase family protein</fullName>
    </recommendedName>
</protein>